<keyword evidence="4 8" id="KW-0472">Membrane</keyword>
<evidence type="ECO:0000256" key="8">
    <source>
        <dbReference type="SAM" id="Phobius"/>
    </source>
</evidence>
<dbReference type="InterPro" id="IPR004089">
    <property type="entry name" value="MCPsignal_dom"/>
</dbReference>
<dbReference type="PANTHER" id="PTHR32089">
    <property type="entry name" value="METHYL-ACCEPTING CHEMOTAXIS PROTEIN MCPB"/>
    <property type="match status" value="1"/>
</dbReference>
<reference evidence="11 12" key="1">
    <citation type="submission" date="2024-06" db="EMBL/GenBank/DDBJ databases">
        <authorList>
            <person name="Chen R.Y."/>
        </authorList>
    </citation>
    <scope>NUCLEOTIDE SEQUENCE [LARGE SCALE GENOMIC DNA]</scope>
    <source>
        <strain evidence="11 12">D2</strain>
    </source>
</reference>
<dbReference type="Gene3D" id="1.10.287.950">
    <property type="entry name" value="Methyl-accepting chemotaxis protein"/>
    <property type="match status" value="1"/>
</dbReference>
<organism evidence="11 12">
    <name type="scientific">Catenovulum sediminis</name>
    <dbReference type="NCBI Taxonomy" id="1740262"/>
    <lineage>
        <taxon>Bacteria</taxon>
        <taxon>Pseudomonadati</taxon>
        <taxon>Pseudomonadota</taxon>
        <taxon>Gammaproteobacteria</taxon>
        <taxon>Alteromonadales</taxon>
        <taxon>Alteromonadaceae</taxon>
        <taxon>Catenovulum</taxon>
    </lineage>
</organism>
<comment type="subcellular location">
    <subcellularLocation>
        <location evidence="1">Membrane</location>
        <topology evidence="1">Multi-pass membrane protein</topology>
    </subcellularLocation>
</comment>
<dbReference type="RefSeq" id="WP_143869646.1">
    <property type="nucleotide sequence ID" value="NZ_CP041660.1"/>
</dbReference>
<dbReference type="Pfam" id="PF00015">
    <property type="entry name" value="MCPsignal"/>
    <property type="match status" value="1"/>
</dbReference>
<dbReference type="Proteomes" id="UP001467690">
    <property type="component" value="Unassembled WGS sequence"/>
</dbReference>
<dbReference type="PROSITE" id="PS51257">
    <property type="entry name" value="PROKAR_LIPOPROTEIN"/>
    <property type="match status" value="1"/>
</dbReference>
<dbReference type="PROSITE" id="PS50111">
    <property type="entry name" value="CHEMOTAXIS_TRANSDUC_2"/>
    <property type="match status" value="1"/>
</dbReference>
<proteinExistence type="inferred from homology"/>
<keyword evidence="3 8" id="KW-1133">Transmembrane helix</keyword>
<dbReference type="SUPFAM" id="SSF58104">
    <property type="entry name" value="Methyl-accepting chemotaxis protein (MCP) signaling domain"/>
    <property type="match status" value="1"/>
</dbReference>
<protein>
    <submittedName>
        <fullName evidence="11">Methyl-accepting chemotaxis protein</fullName>
    </submittedName>
</protein>
<evidence type="ECO:0000256" key="6">
    <source>
        <dbReference type="ARBA" id="ARBA00029447"/>
    </source>
</evidence>
<evidence type="ECO:0000256" key="3">
    <source>
        <dbReference type="ARBA" id="ARBA00022989"/>
    </source>
</evidence>
<feature type="transmembrane region" description="Helical" evidence="8">
    <location>
        <begin position="304"/>
        <end position="325"/>
    </location>
</feature>
<evidence type="ECO:0000313" key="12">
    <source>
        <dbReference type="Proteomes" id="UP001467690"/>
    </source>
</evidence>
<dbReference type="Pfam" id="PF00672">
    <property type="entry name" value="HAMP"/>
    <property type="match status" value="1"/>
</dbReference>
<keyword evidence="5 7" id="KW-0807">Transducer</keyword>
<feature type="domain" description="Methyl-accepting transducer" evidence="9">
    <location>
        <begin position="384"/>
        <end position="620"/>
    </location>
</feature>
<evidence type="ECO:0000256" key="2">
    <source>
        <dbReference type="ARBA" id="ARBA00022692"/>
    </source>
</evidence>
<comment type="similarity">
    <text evidence="6">Belongs to the methyl-accepting chemotaxis (MCP) protein family.</text>
</comment>
<sequence>MKISRFSIYSSLFLVLIGCSLVALLSWSNFQKSKVTHTLVEYQVNKNRLTQNFKNHVNRYLRTSNSVELNSAIEQLQIIKKQFADQSIYQSLLDDLDVLLNFIEEDVRAAGKLGGKTATLLQFAEKSMLSDSESLTDYIEQGTEQSAQQTGIDINQLIQQYTFFNAQLAQQIAELSYRRQRTFADPTDIQGTELLLAVVDELKQTVENLRQLKRFEIYPEQEEDEFSLGMPIMPEEKGEEIISSLASQIRRYPKELVNTQDSVRFVNESSEQLAHKVAQFEKAFIQLEGELLKYQKEVEQQTKLLLYGGAAGLILFALISAWFQYRWVVRPTRRLSSRFRKLVSTGVVEPIPVLAVKTEIDEVAFSFNRLLEKREAEEESKNEQLLHISQSLDGLVNENKEIEVYTSDVETNMQGALGLIEKLVMLAQEVFSGAETVQQNAQKTEELILDSNGKIQQVTANTDKIFSATQTSYQSVGSLLTSVDNATSIVDTIGSIAEQTNLLALNAAIEAARAGEHGRGFAVVADEVRNLSKRTQESLADISGILEELKKSSAQLDSVVKSIDSLSNEQKSTAEGLLSATEQVSLQAQGSASAALQSYHNAEYQLTSMADFEKTVKHIQTVINKAQDKAIRVSKSTEMQAENIMQTLGNEARV</sequence>
<feature type="transmembrane region" description="Helical" evidence="8">
    <location>
        <begin position="6"/>
        <end position="27"/>
    </location>
</feature>
<evidence type="ECO:0000259" key="9">
    <source>
        <dbReference type="PROSITE" id="PS50111"/>
    </source>
</evidence>
<dbReference type="InterPro" id="IPR003660">
    <property type="entry name" value="HAMP_dom"/>
</dbReference>
<evidence type="ECO:0000256" key="5">
    <source>
        <dbReference type="ARBA" id="ARBA00023224"/>
    </source>
</evidence>
<keyword evidence="2 8" id="KW-0812">Transmembrane</keyword>
<evidence type="ECO:0000256" key="4">
    <source>
        <dbReference type="ARBA" id="ARBA00023136"/>
    </source>
</evidence>
<feature type="domain" description="HAMP" evidence="10">
    <location>
        <begin position="326"/>
        <end position="379"/>
    </location>
</feature>
<dbReference type="EMBL" id="JBELOE010000265">
    <property type="protein sequence ID" value="MER2493712.1"/>
    <property type="molecule type" value="Genomic_DNA"/>
</dbReference>
<gene>
    <name evidence="11" type="ORF">ABS311_17670</name>
</gene>
<comment type="caution">
    <text evidence="11">The sequence shown here is derived from an EMBL/GenBank/DDBJ whole genome shotgun (WGS) entry which is preliminary data.</text>
</comment>
<dbReference type="PANTHER" id="PTHR32089:SF119">
    <property type="entry name" value="METHYL-ACCEPTING CHEMOTAXIS PROTEIN CTPL"/>
    <property type="match status" value="1"/>
</dbReference>
<dbReference type="SMART" id="SM00283">
    <property type="entry name" value="MA"/>
    <property type="match status" value="1"/>
</dbReference>
<accession>A0ABV1RL95</accession>
<evidence type="ECO:0000256" key="1">
    <source>
        <dbReference type="ARBA" id="ARBA00004141"/>
    </source>
</evidence>
<keyword evidence="12" id="KW-1185">Reference proteome</keyword>
<dbReference type="Gene3D" id="6.10.340.10">
    <property type="match status" value="1"/>
</dbReference>
<evidence type="ECO:0000256" key="7">
    <source>
        <dbReference type="PROSITE-ProRule" id="PRU00284"/>
    </source>
</evidence>
<dbReference type="PROSITE" id="PS50885">
    <property type="entry name" value="HAMP"/>
    <property type="match status" value="1"/>
</dbReference>
<evidence type="ECO:0000313" key="11">
    <source>
        <dbReference type="EMBL" id="MER2493712.1"/>
    </source>
</evidence>
<name>A0ABV1RL95_9ALTE</name>
<evidence type="ECO:0000259" key="10">
    <source>
        <dbReference type="PROSITE" id="PS50885"/>
    </source>
</evidence>